<dbReference type="InterPro" id="IPR010255">
    <property type="entry name" value="Haem_peroxidase_sf"/>
</dbReference>
<sequence length="351" mass="38620">MFLSLPSSSSSFLLFTCLFLLSIFTQPALSSAQLLPNSSTSGHTRRRLLLHRQLSVDYYSKSCPDVERLVGAVTSQQFKLTPVSAPATINLFFHDCFVEGCDASILVASKGGGKAEREAEQNRELREEGFEIVRKAKKLVESKCPGVVSCADILAIAARDFVHLEGGPYYQVKKGRWDGKISMASRVGNNLPHANSTVDQLIKLFASKGLTLEDMVALSGAHTIGFAHCNHFVARLYKPDPNMDPKLKHALRTYCPSYGGSDVAVPFDATTPFLFDNAYYGNLQKKMGLLASDQALYSDPRTKPVVEAMAKNKQKFFQAFASAMERMSLVGVKRGKNHGEKRRDCSIHGSL</sequence>
<feature type="binding site" evidence="16">
    <location>
        <position position="104"/>
    </location>
    <ligand>
        <name>Ca(2+)</name>
        <dbReference type="ChEBI" id="CHEBI:29108"/>
        <label>1</label>
    </ligand>
</feature>
<organism evidence="20 21">
    <name type="scientific">Acacia crassicarpa</name>
    <name type="common">northern wattle</name>
    <dbReference type="NCBI Taxonomy" id="499986"/>
    <lineage>
        <taxon>Eukaryota</taxon>
        <taxon>Viridiplantae</taxon>
        <taxon>Streptophyta</taxon>
        <taxon>Embryophyta</taxon>
        <taxon>Tracheophyta</taxon>
        <taxon>Spermatophyta</taxon>
        <taxon>Magnoliopsida</taxon>
        <taxon>eudicotyledons</taxon>
        <taxon>Gunneridae</taxon>
        <taxon>Pentapetalae</taxon>
        <taxon>rosids</taxon>
        <taxon>fabids</taxon>
        <taxon>Fabales</taxon>
        <taxon>Fabaceae</taxon>
        <taxon>Caesalpinioideae</taxon>
        <taxon>mimosoid clade</taxon>
        <taxon>Acacieae</taxon>
        <taxon>Acacia</taxon>
    </lineage>
</organism>
<evidence type="ECO:0000256" key="5">
    <source>
        <dbReference type="ARBA" id="ARBA00022525"/>
    </source>
</evidence>
<feature type="disulfide bond" evidence="17">
    <location>
        <begin position="96"/>
        <end position="101"/>
    </location>
</feature>
<comment type="cofactor">
    <cofactor evidence="16 18">
        <name>Ca(2+)</name>
        <dbReference type="ChEBI" id="CHEBI:29108"/>
    </cofactor>
    <text evidence="16 18">Binds 2 calcium ions per subunit.</text>
</comment>
<comment type="function">
    <text evidence="2">Removal of H(2)O(2), oxidation of toxic reductants, biosynthesis and degradation of lignin, suberization, auxin catabolism, response to environmental stresses such as wounding, pathogen attack and oxidative stress. These functions might be dependent on each isozyme/isoform in each plant tissue.</text>
</comment>
<evidence type="ECO:0000256" key="6">
    <source>
        <dbReference type="ARBA" id="ARBA00022559"/>
    </source>
</evidence>
<dbReference type="InterPro" id="IPR000823">
    <property type="entry name" value="Peroxidase_pln"/>
</dbReference>
<feature type="signal peptide" evidence="18">
    <location>
        <begin position="1"/>
        <end position="32"/>
    </location>
</feature>
<name>A0AAE1JUN7_9FABA</name>
<evidence type="ECO:0000256" key="7">
    <source>
        <dbReference type="ARBA" id="ARBA00022617"/>
    </source>
</evidence>
<feature type="active site" description="Proton acceptor" evidence="14">
    <location>
        <position position="94"/>
    </location>
</feature>
<feature type="binding site" evidence="16">
    <location>
        <position position="223"/>
    </location>
    <ligand>
        <name>Ca(2+)</name>
        <dbReference type="ChEBI" id="CHEBI:29108"/>
        <label>2</label>
    </ligand>
</feature>
<dbReference type="Pfam" id="PF00141">
    <property type="entry name" value="peroxidase"/>
    <property type="match status" value="1"/>
</dbReference>
<dbReference type="CDD" id="cd00693">
    <property type="entry name" value="secretory_peroxidase"/>
    <property type="match status" value="1"/>
</dbReference>
<dbReference type="InterPro" id="IPR033905">
    <property type="entry name" value="Secretory_peroxidase"/>
</dbReference>
<keyword evidence="11 16" id="KW-0408">Iron</keyword>
<evidence type="ECO:0000259" key="19">
    <source>
        <dbReference type="PROSITE" id="PS50873"/>
    </source>
</evidence>
<keyword evidence="5 18" id="KW-0964">Secreted</keyword>
<feature type="binding site" description="axial binding residue" evidence="16">
    <location>
        <position position="222"/>
    </location>
    <ligand>
        <name>heme b</name>
        <dbReference type="ChEBI" id="CHEBI:60344"/>
    </ligand>
    <ligandPart>
        <name>Fe</name>
        <dbReference type="ChEBI" id="CHEBI:18248"/>
    </ligandPart>
</feature>
<keyword evidence="9 16" id="KW-0106">Calcium</keyword>
<comment type="similarity">
    <text evidence="3">Belongs to the peroxidase family. Ascorbate peroxidase subfamily.</text>
</comment>
<evidence type="ECO:0000256" key="9">
    <source>
        <dbReference type="ARBA" id="ARBA00022837"/>
    </source>
</evidence>
<comment type="caution">
    <text evidence="20">The sequence shown here is derived from an EMBL/GenBank/DDBJ whole genome shotgun (WGS) entry which is preliminary data.</text>
</comment>
<evidence type="ECO:0000313" key="21">
    <source>
        <dbReference type="Proteomes" id="UP001293593"/>
    </source>
</evidence>
<feature type="binding site" evidence="16">
    <location>
        <position position="116"/>
    </location>
    <ligand>
        <name>Ca(2+)</name>
        <dbReference type="ChEBI" id="CHEBI:29108"/>
        <label>1</label>
    </ligand>
</feature>
<keyword evidence="10 18" id="KW-0560">Oxidoreductase</keyword>
<evidence type="ECO:0000256" key="11">
    <source>
        <dbReference type="ARBA" id="ARBA00023004"/>
    </source>
</evidence>
<feature type="domain" description="Plant heme peroxidase family profile" evidence="19">
    <location>
        <begin position="53"/>
        <end position="349"/>
    </location>
</feature>
<dbReference type="PRINTS" id="PR00458">
    <property type="entry name" value="PEROXIDASE"/>
</dbReference>
<dbReference type="PROSITE" id="PS50873">
    <property type="entry name" value="PEROXIDASE_4"/>
    <property type="match status" value="1"/>
</dbReference>
<dbReference type="Proteomes" id="UP001293593">
    <property type="component" value="Unassembled WGS sequence"/>
</dbReference>
<feature type="binding site" evidence="16">
    <location>
        <position position="268"/>
    </location>
    <ligand>
        <name>Ca(2+)</name>
        <dbReference type="ChEBI" id="CHEBI:29108"/>
        <label>2</label>
    </ligand>
</feature>
<evidence type="ECO:0000256" key="4">
    <source>
        <dbReference type="ARBA" id="ARBA00012313"/>
    </source>
</evidence>
<evidence type="ECO:0000256" key="15">
    <source>
        <dbReference type="PIRSR" id="PIRSR600823-2"/>
    </source>
</evidence>
<evidence type="ECO:0000256" key="8">
    <source>
        <dbReference type="ARBA" id="ARBA00022723"/>
    </source>
</evidence>
<evidence type="ECO:0000256" key="1">
    <source>
        <dbReference type="ARBA" id="ARBA00000189"/>
    </source>
</evidence>
<dbReference type="GO" id="GO:0046872">
    <property type="term" value="F:metal ion binding"/>
    <property type="evidence" value="ECO:0007669"/>
    <property type="project" value="UniProtKB-UniRule"/>
</dbReference>
<dbReference type="FunFam" id="1.10.420.10:FF:000001">
    <property type="entry name" value="Peroxidase"/>
    <property type="match status" value="1"/>
</dbReference>
<dbReference type="AlphaFoldDB" id="A0AAE1JUN7"/>
<feature type="disulfide bond" evidence="17">
    <location>
        <begin position="63"/>
        <end position="144"/>
    </location>
</feature>
<accession>A0AAE1JUN7</accession>
<evidence type="ECO:0000256" key="2">
    <source>
        <dbReference type="ARBA" id="ARBA00002322"/>
    </source>
</evidence>
<dbReference type="InterPro" id="IPR002016">
    <property type="entry name" value="Haem_peroxidase"/>
</dbReference>
<evidence type="ECO:0000256" key="13">
    <source>
        <dbReference type="ARBA" id="ARBA00023324"/>
    </source>
</evidence>
<dbReference type="GO" id="GO:0020037">
    <property type="term" value="F:heme binding"/>
    <property type="evidence" value="ECO:0007669"/>
    <property type="project" value="UniProtKB-UniRule"/>
</dbReference>
<comment type="catalytic activity">
    <reaction evidence="1 18">
        <text>2 a phenolic donor + H2O2 = 2 a phenolic radical donor + 2 H2O</text>
        <dbReference type="Rhea" id="RHEA:56136"/>
        <dbReference type="ChEBI" id="CHEBI:15377"/>
        <dbReference type="ChEBI" id="CHEBI:16240"/>
        <dbReference type="ChEBI" id="CHEBI:139520"/>
        <dbReference type="ChEBI" id="CHEBI:139521"/>
        <dbReference type="EC" id="1.11.1.7"/>
    </reaction>
</comment>
<dbReference type="PANTHER" id="PTHR31517:SF59">
    <property type="entry name" value="PEROXIDASE"/>
    <property type="match status" value="1"/>
</dbReference>
<feature type="chain" id="PRO_5041767066" description="Peroxidase" evidence="18">
    <location>
        <begin position="33"/>
        <end position="351"/>
    </location>
</feature>
<evidence type="ECO:0000256" key="3">
    <source>
        <dbReference type="ARBA" id="ARBA00006873"/>
    </source>
</evidence>
<dbReference type="GO" id="GO:0005576">
    <property type="term" value="C:extracellular region"/>
    <property type="evidence" value="ECO:0007669"/>
    <property type="project" value="UniProtKB-SubCell"/>
</dbReference>
<comment type="cofactor">
    <cofactor evidence="16 18">
        <name>heme b</name>
        <dbReference type="ChEBI" id="CHEBI:60344"/>
    </cofactor>
    <text evidence="16 18">Binds 1 heme b (iron(II)-protoporphyrin IX) group per subunit.</text>
</comment>
<keyword evidence="8 16" id="KW-0479">Metal-binding</keyword>
<feature type="binding site" evidence="15">
    <location>
        <position position="192"/>
    </location>
    <ligand>
        <name>substrate</name>
    </ligand>
</feature>
<keyword evidence="13 18" id="KW-0376">Hydrogen peroxide</keyword>
<reference evidence="20" key="1">
    <citation type="submission" date="2023-10" db="EMBL/GenBank/DDBJ databases">
        <title>Chromosome-level genome of the transformable northern wattle, Acacia crassicarpa.</title>
        <authorList>
            <person name="Massaro I."/>
            <person name="Sinha N.R."/>
            <person name="Poethig S."/>
            <person name="Leichty A.R."/>
        </authorList>
    </citation>
    <scope>NUCLEOTIDE SEQUENCE</scope>
    <source>
        <strain evidence="20">Acra3RX</strain>
        <tissue evidence="20">Leaf</tissue>
    </source>
</reference>
<gene>
    <name evidence="20" type="ORF">QN277_006006</name>
</gene>
<keyword evidence="18" id="KW-0732">Signal</keyword>
<feature type="binding site" evidence="16">
    <location>
        <position position="102"/>
    </location>
    <ligand>
        <name>Ca(2+)</name>
        <dbReference type="ChEBI" id="CHEBI:29108"/>
        <label>1</label>
    </ligand>
</feature>
<dbReference type="Gene3D" id="1.10.420.10">
    <property type="entry name" value="Peroxidase, domain 2"/>
    <property type="match status" value="1"/>
</dbReference>
<dbReference type="FunFam" id="1.10.520.10:FF:000008">
    <property type="entry name" value="Peroxidase"/>
    <property type="match status" value="1"/>
</dbReference>
<dbReference type="PRINTS" id="PR00461">
    <property type="entry name" value="PLPEROXIDASE"/>
</dbReference>
<feature type="disulfide bond" evidence="17">
    <location>
        <begin position="229"/>
        <end position="255"/>
    </location>
</feature>
<feature type="disulfide bond" evidence="17">
    <location>
        <begin position="150"/>
        <end position="345"/>
    </location>
</feature>
<evidence type="ECO:0000256" key="12">
    <source>
        <dbReference type="ARBA" id="ARBA00023157"/>
    </source>
</evidence>
<comment type="similarity">
    <text evidence="18">Belongs to the peroxidase family. Classical plant (class III) peroxidase subfamily.</text>
</comment>
<proteinExistence type="inferred from homology"/>
<feature type="binding site" evidence="16">
    <location>
        <position position="271"/>
    </location>
    <ligand>
        <name>Ca(2+)</name>
        <dbReference type="ChEBI" id="CHEBI:29108"/>
        <label>2</label>
    </ligand>
</feature>
<evidence type="ECO:0000256" key="16">
    <source>
        <dbReference type="PIRSR" id="PIRSR600823-3"/>
    </source>
</evidence>
<dbReference type="Gene3D" id="1.10.520.10">
    <property type="match status" value="1"/>
</dbReference>
<evidence type="ECO:0000256" key="18">
    <source>
        <dbReference type="RuleBase" id="RU362060"/>
    </source>
</evidence>
<keyword evidence="6 18" id="KW-0575">Peroxidase</keyword>
<feature type="binding site" evidence="16">
    <location>
        <position position="276"/>
    </location>
    <ligand>
        <name>Ca(2+)</name>
        <dbReference type="ChEBI" id="CHEBI:29108"/>
        <label>2</label>
    </ligand>
</feature>
<comment type="subcellular location">
    <subcellularLocation>
        <location evidence="18">Secreted</location>
    </subcellularLocation>
</comment>
<keyword evidence="7 18" id="KW-0349">Heme</keyword>
<dbReference type="InterPro" id="IPR019793">
    <property type="entry name" value="Peroxidases_heam-ligand_BS"/>
</dbReference>
<feature type="binding site" evidence="16">
    <location>
        <position position="98"/>
    </location>
    <ligand>
        <name>Ca(2+)</name>
        <dbReference type="ChEBI" id="CHEBI:29108"/>
        <label>1</label>
    </ligand>
</feature>
<evidence type="ECO:0000256" key="14">
    <source>
        <dbReference type="PIRSR" id="PIRSR600823-1"/>
    </source>
</evidence>
<keyword evidence="21" id="KW-1185">Reference proteome</keyword>
<dbReference type="SUPFAM" id="SSF48113">
    <property type="entry name" value="Heme-dependent peroxidases"/>
    <property type="match status" value="1"/>
</dbReference>
<dbReference type="GO" id="GO:0006979">
    <property type="term" value="P:response to oxidative stress"/>
    <property type="evidence" value="ECO:0007669"/>
    <property type="project" value="UniProtKB-UniRule"/>
</dbReference>
<evidence type="ECO:0000313" key="20">
    <source>
        <dbReference type="EMBL" id="KAK4259699.1"/>
    </source>
</evidence>
<dbReference type="EMBL" id="JAWXYG010000011">
    <property type="protein sequence ID" value="KAK4259699.1"/>
    <property type="molecule type" value="Genomic_DNA"/>
</dbReference>
<protein>
    <recommendedName>
        <fullName evidence="4 18">Peroxidase</fullName>
        <ecNumber evidence="4 18">1.11.1.7</ecNumber>
    </recommendedName>
</protein>
<feature type="binding site" evidence="16">
    <location>
        <position position="95"/>
    </location>
    <ligand>
        <name>Ca(2+)</name>
        <dbReference type="ChEBI" id="CHEBI:29108"/>
        <label>1</label>
    </ligand>
</feature>
<keyword evidence="12 17" id="KW-1015">Disulfide bond</keyword>
<dbReference type="GO" id="GO:0140825">
    <property type="term" value="F:lactoperoxidase activity"/>
    <property type="evidence" value="ECO:0007669"/>
    <property type="project" value="UniProtKB-EC"/>
</dbReference>
<evidence type="ECO:0000256" key="17">
    <source>
        <dbReference type="PIRSR" id="PIRSR600823-5"/>
    </source>
</evidence>
<dbReference type="EC" id="1.11.1.7" evidence="4 18"/>
<dbReference type="GO" id="GO:0042744">
    <property type="term" value="P:hydrogen peroxide catabolic process"/>
    <property type="evidence" value="ECO:0007669"/>
    <property type="project" value="UniProtKB-KW"/>
</dbReference>
<evidence type="ECO:0000256" key="10">
    <source>
        <dbReference type="ARBA" id="ARBA00023002"/>
    </source>
</evidence>
<dbReference type="PANTHER" id="PTHR31517">
    <property type="match status" value="1"/>
</dbReference>
<dbReference type="PROSITE" id="PS00435">
    <property type="entry name" value="PEROXIDASE_1"/>
    <property type="match status" value="1"/>
</dbReference>
<feature type="binding site" evidence="16">
    <location>
        <position position="100"/>
    </location>
    <ligand>
        <name>Ca(2+)</name>
        <dbReference type="ChEBI" id="CHEBI:29108"/>
        <label>1</label>
    </ligand>
</feature>